<dbReference type="RefSeq" id="WP_346823082.1">
    <property type="nucleotide sequence ID" value="NZ_JBDKWZ010000013.1"/>
</dbReference>
<dbReference type="Proteomes" id="UP001403385">
    <property type="component" value="Unassembled WGS sequence"/>
</dbReference>
<dbReference type="InterPro" id="IPR005269">
    <property type="entry name" value="LOG"/>
</dbReference>
<dbReference type="NCBIfam" id="TIGR00730">
    <property type="entry name" value="Rossman fold protein, TIGR00730 family"/>
    <property type="match status" value="1"/>
</dbReference>
<accession>A0AAW9S558</accession>
<keyword evidence="2" id="KW-0378">Hydrolase</keyword>
<dbReference type="Pfam" id="PF03641">
    <property type="entry name" value="Lysine_decarbox"/>
    <property type="match status" value="1"/>
</dbReference>
<dbReference type="PANTHER" id="PTHR43393">
    <property type="entry name" value="CYTOKININ RIBOSIDE 5'-MONOPHOSPHATE PHOSPHORIBOHYDROLASE"/>
    <property type="match status" value="1"/>
</dbReference>
<organism evidence="3 4">
    <name type="scientific">Rapidithrix thailandica</name>
    <dbReference type="NCBI Taxonomy" id="413964"/>
    <lineage>
        <taxon>Bacteria</taxon>
        <taxon>Pseudomonadati</taxon>
        <taxon>Bacteroidota</taxon>
        <taxon>Cytophagia</taxon>
        <taxon>Cytophagales</taxon>
        <taxon>Flammeovirgaceae</taxon>
        <taxon>Rapidithrix</taxon>
    </lineage>
</organism>
<protein>
    <recommendedName>
        <fullName evidence="2">Cytokinin riboside 5'-monophosphate phosphoribohydrolase</fullName>
        <ecNumber evidence="2">3.2.2.n1</ecNumber>
    </recommendedName>
</protein>
<evidence type="ECO:0000313" key="4">
    <source>
        <dbReference type="Proteomes" id="UP001403385"/>
    </source>
</evidence>
<name>A0AAW9S558_9BACT</name>
<dbReference type="GO" id="GO:0008714">
    <property type="term" value="F:AMP nucleosidase activity"/>
    <property type="evidence" value="ECO:0007669"/>
    <property type="project" value="UniProtKB-EC"/>
</dbReference>
<comment type="caution">
    <text evidence="3">The sequence shown here is derived from an EMBL/GenBank/DDBJ whole genome shotgun (WGS) entry which is preliminary data.</text>
</comment>
<comment type="catalytic activity">
    <reaction evidence="1">
        <text>AMP + H2O = D-ribose 5-phosphate + adenine</text>
        <dbReference type="Rhea" id="RHEA:20129"/>
        <dbReference type="ChEBI" id="CHEBI:15377"/>
        <dbReference type="ChEBI" id="CHEBI:16708"/>
        <dbReference type="ChEBI" id="CHEBI:78346"/>
        <dbReference type="ChEBI" id="CHEBI:456215"/>
        <dbReference type="EC" id="3.2.2.4"/>
    </reaction>
</comment>
<dbReference type="GO" id="GO:0009691">
    <property type="term" value="P:cytokinin biosynthetic process"/>
    <property type="evidence" value="ECO:0007669"/>
    <property type="project" value="UniProtKB-UniRule"/>
</dbReference>
<comment type="similarity">
    <text evidence="2">Belongs to the LOG family.</text>
</comment>
<reference evidence="3 4" key="1">
    <citation type="submission" date="2024-04" db="EMBL/GenBank/DDBJ databases">
        <title>Novel genus in family Flammeovirgaceae.</title>
        <authorList>
            <person name="Nguyen T.H."/>
            <person name="Vuong T.Q."/>
            <person name="Le H."/>
            <person name="Kim S.-G."/>
        </authorList>
    </citation>
    <scope>NUCLEOTIDE SEQUENCE [LARGE SCALE GENOMIC DNA]</scope>
    <source>
        <strain evidence="3 4">JCM 23209</strain>
    </source>
</reference>
<gene>
    <name evidence="3" type="ORF">AAG747_20440</name>
</gene>
<dbReference type="GO" id="GO:0005829">
    <property type="term" value="C:cytosol"/>
    <property type="evidence" value="ECO:0007669"/>
    <property type="project" value="TreeGrafter"/>
</dbReference>
<dbReference type="EMBL" id="JBDKWZ010000013">
    <property type="protein sequence ID" value="MEN7550300.1"/>
    <property type="molecule type" value="Genomic_DNA"/>
</dbReference>
<dbReference type="InterPro" id="IPR052341">
    <property type="entry name" value="LOG_family_nucleotidases"/>
</dbReference>
<dbReference type="AlphaFoldDB" id="A0AAW9S558"/>
<dbReference type="InterPro" id="IPR031100">
    <property type="entry name" value="LOG_fam"/>
</dbReference>
<dbReference type="EC" id="3.2.2.n1" evidence="2"/>
<evidence type="ECO:0000256" key="1">
    <source>
        <dbReference type="ARBA" id="ARBA00000274"/>
    </source>
</evidence>
<evidence type="ECO:0000256" key="2">
    <source>
        <dbReference type="RuleBase" id="RU363015"/>
    </source>
</evidence>
<dbReference type="SUPFAM" id="SSF102405">
    <property type="entry name" value="MCP/YpsA-like"/>
    <property type="match status" value="1"/>
</dbReference>
<keyword evidence="2" id="KW-0203">Cytokinin biosynthesis</keyword>
<sequence length="244" mass="27980">MNTDKQIEEYYLQKRLKSERYFLQGPQRPHRELRSAWKILLETVKGYWHLRNVGPCVTVFGSARFDENNKYYQMARELGAGIAHMGMNVITGGGPGIMEAANRGAKEAGGTSIGCNIVLPHEQHQNPYLDHSIEFNYFFVRKLMLIKYSYAFVVMPGGFGTLDEVFETLTLIQTGKIQNFPVVAMGTDFWKHFRDFIKNGLLAQHTINREDLDLVYVTDSPADAVKYIEERVVLQHGFVRNKKP</sequence>
<evidence type="ECO:0000313" key="3">
    <source>
        <dbReference type="EMBL" id="MEN7550300.1"/>
    </source>
</evidence>
<dbReference type="Gene3D" id="3.40.50.450">
    <property type="match status" value="1"/>
</dbReference>
<dbReference type="PANTHER" id="PTHR43393:SF3">
    <property type="entry name" value="LYSINE DECARBOXYLASE-LIKE PROTEIN"/>
    <property type="match status" value="1"/>
</dbReference>
<proteinExistence type="inferred from homology"/>
<keyword evidence="4" id="KW-1185">Reference proteome</keyword>